<dbReference type="GO" id="GO:0005840">
    <property type="term" value="C:ribosome"/>
    <property type="evidence" value="ECO:0007669"/>
    <property type="project" value="UniProtKB-KW"/>
</dbReference>
<dbReference type="RefSeq" id="YP_009691054.1">
    <property type="nucleotide sequence ID" value="NC_044686.1"/>
</dbReference>
<evidence type="ECO:0000256" key="2">
    <source>
        <dbReference type="ARBA" id="ARBA00022980"/>
    </source>
</evidence>
<keyword evidence="2 4" id="KW-0689">Ribosomal protein</keyword>
<reference evidence="5" key="1">
    <citation type="journal article" date="2019" name="Bot. J. Linn. Soc.">
        <title>Dynamism in plastome structure observed across the phylogenetic tree of ferns.</title>
        <authorList>
            <person name="Lehtonen S."/>
            <person name="Cardenas G.G."/>
        </authorList>
    </citation>
    <scope>NUCLEOTIDE SEQUENCE</scope>
</reference>
<keyword evidence="4" id="KW-0694">RNA-binding</keyword>
<dbReference type="GO" id="GO:0006412">
    <property type="term" value="P:translation"/>
    <property type="evidence" value="ECO:0007669"/>
    <property type="project" value="UniProtKB-UniRule"/>
</dbReference>
<sequence>MIKSNNQILTEKSICLLQRNQYTFDVDSELTKTEMKDWVEKFFNVKVKGINSCRVPNRNKIKRSSELGFSSRASHKKMIVRLRDNCSIPLFLN</sequence>
<comment type="subunit">
    <text evidence="4">Part of the 50S ribosomal subunit.</text>
</comment>
<keyword evidence="5" id="KW-0934">Plastid</keyword>
<dbReference type="Gene3D" id="3.30.70.330">
    <property type="match status" value="1"/>
</dbReference>
<keyword evidence="3 4" id="KW-0687">Ribonucleoprotein</keyword>
<keyword evidence="5" id="KW-0150">Chloroplast</keyword>
<dbReference type="InterPro" id="IPR013025">
    <property type="entry name" value="Ribosomal_uL23-like"/>
</dbReference>
<keyword evidence="4" id="KW-0699">rRNA-binding</keyword>
<evidence type="ECO:0000256" key="4">
    <source>
        <dbReference type="HAMAP-Rule" id="MF_01369"/>
    </source>
</evidence>
<dbReference type="InterPro" id="IPR012677">
    <property type="entry name" value="Nucleotide-bd_a/b_plait_sf"/>
</dbReference>
<name>A0A5B9RDB9_9MONI</name>
<protein>
    <recommendedName>
        <fullName evidence="4">Large ribosomal subunit protein uL23c</fullName>
    </recommendedName>
</protein>
<dbReference type="GO" id="GO:0003735">
    <property type="term" value="F:structural constituent of ribosome"/>
    <property type="evidence" value="ECO:0007669"/>
    <property type="project" value="InterPro"/>
</dbReference>
<proteinExistence type="inferred from homology"/>
<evidence type="ECO:0000313" key="5">
    <source>
        <dbReference type="EMBL" id="QEG57834.1"/>
    </source>
</evidence>
<dbReference type="InterPro" id="IPR012678">
    <property type="entry name" value="Ribosomal_uL23/eL15/eS24_sf"/>
</dbReference>
<dbReference type="EMBL" id="MK705756">
    <property type="protein sequence ID" value="QEG57834.1"/>
    <property type="molecule type" value="Genomic_DNA"/>
</dbReference>
<dbReference type="GO" id="GO:0009507">
    <property type="term" value="C:chloroplast"/>
    <property type="evidence" value="ECO:0007669"/>
    <property type="project" value="UniProtKB-SubCell"/>
</dbReference>
<dbReference type="GO" id="GO:1990904">
    <property type="term" value="C:ribonucleoprotein complex"/>
    <property type="evidence" value="ECO:0007669"/>
    <property type="project" value="UniProtKB-KW"/>
</dbReference>
<evidence type="ECO:0000256" key="3">
    <source>
        <dbReference type="ARBA" id="ARBA00023274"/>
    </source>
</evidence>
<dbReference type="GeneID" id="41795268"/>
<dbReference type="Pfam" id="PF00276">
    <property type="entry name" value="Ribosomal_L23"/>
    <property type="match status" value="1"/>
</dbReference>
<gene>
    <name evidence="4 5" type="primary">rpl23</name>
</gene>
<accession>A0A5B9RDB9</accession>
<evidence type="ECO:0000256" key="1">
    <source>
        <dbReference type="ARBA" id="ARBA00006700"/>
    </source>
</evidence>
<geneLocation type="chloroplast" evidence="5"/>
<comment type="subcellular location">
    <subcellularLocation>
        <location evidence="4">Plastid</location>
        <location evidence="4">Chloroplast</location>
    </subcellularLocation>
</comment>
<dbReference type="PANTHER" id="PTHR11620">
    <property type="entry name" value="60S RIBOSOMAL PROTEIN L23A"/>
    <property type="match status" value="1"/>
</dbReference>
<dbReference type="AlphaFoldDB" id="A0A5B9RDB9"/>
<dbReference type="SUPFAM" id="SSF54189">
    <property type="entry name" value="Ribosomal proteins S24e, L23 and L15e"/>
    <property type="match status" value="1"/>
</dbReference>
<dbReference type="GO" id="GO:0019843">
    <property type="term" value="F:rRNA binding"/>
    <property type="evidence" value="ECO:0007669"/>
    <property type="project" value="UniProtKB-UniRule"/>
</dbReference>
<organism evidence="5">
    <name type="scientific">Saccoloma inaequale</name>
    <dbReference type="NCBI Taxonomy" id="262953"/>
    <lineage>
        <taxon>Eukaryota</taxon>
        <taxon>Viridiplantae</taxon>
        <taxon>Streptophyta</taxon>
        <taxon>Embryophyta</taxon>
        <taxon>Tracheophyta</taxon>
        <taxon>Polypodiopsida</taxon>
        <taxon>Polypodiidae</taxon>
        <taxon>Polypodiales</taxon>
        <taxon>Saccolomatineae</taxon>
        <taxon>Saccolomataceae</taxon>
        <taxon>Saccoloma</taxon>
    </lineage>
</organism>
<dbReference type="HAMAP" id="MF_01369_B">
    <property type="entry name" value="Ribosomal_uL23_B"/>
    <property type="match status" value="1"/>
</dbReference>
<comment type="similarity">
    <text evidence="1 4">Belongs to the universal ribosomal protein uL23 family.</text>
</comment>
<comment type="function">
    <text evidence="4">Binds to 23S rRNA.</text>
</comment>